<keyword evidence="2" id="KW-1185">Reference proteome</keyword>
<dbReference type="Proteomes" id="UP000632222">
    <property type="component" value="Unassembled WGS sequence"/>
</dbReference>
<accession>A0ABQ2DEI7</accession>
<dbReference type="Pfam" id="PF01527">
    <property type="entry name" value="HTH_Tnp_1"/>
    <property type="match status" value="1"/>
</dbReference>
<evidence type="ECO:0000313" key="1">
    <source>
        <dbReference type="EMBL" id="GGJ55299.1"/>
    </source>
</evidence>
<dbReference type="InterPro" id="IPR009057">
    <property type="entry name" value="Homeodomain-like_sf"/>
</dbReference>
<dbReference type="InterPro" id="IPR052546">
    <property type="entry name" value="Transposase_8_domain"/>
</dbReference>
<reference evidence="2" key="1">
    <citation type="journal article" date="2019" name="Int. J. Syst. Evol. Microbiol.">
        <title>The Global Catalogue of Microorganisms (GCM) 10K type strain sequencing project: providing services to taxonomists for standard genome sequencing and annotation.</title>
        <authorList>
            <consortium name="The Broad Institute Genomics Platform"/>
            <consortium name="The Broad Institute Genome Sequencing Center for Infectious Disease"/>
            <person name="Wu L."/>
            <person name="Ma J."/>
        </authorList>
    </citation>
    <scope>NUCLEOTIDE SEQUENCE [LARGE SCALE GENOMIC DNA]</scope>
    <source>
        <strain evidence="2">JCM 14370</strain>
    </source>
</reference>
<dbReference type="EMBL" id="BMOD01000032">
    <property type="protein sequence ID" value="GGJ55299.1"/>
    <property type="molecule type" value="Genomic_DNA"/>
</dbReference>
<evidence type="ECO:0008006" key="3">
    <source>
        <dbReference type="Google" id="ProtNLM"/>
    </source>
</evidence>
<dbReference type="SUPFAM" id="SSF46689">
    <property type="entry name" value="Homeodomain-like"/>
    <property type="match status" value="1"/>
</dbReference>
<proteinExistence type="predicted"/>
<dbReference type="PANTHER" id="PTHR33609:SF1">
    <property type="entry name" value="TRANSPOSASE"/>
    <property type="match status" value="1"/>
</dbReference>
<name>A0ABQ2DEI7_9DEIO</name>
<dbReference type="PANTHER" id="PTHR33609">
    <property type="entry name" value="LOW CALCIUM RESPONSE LOCUS PROTEIN S"/>
    <property type="match status" value="1"/>
</dbReference>
<sequence length="65" mass="7760">MAELCRQHSIHQATFYSWKQKYTGTTTPDQKRLKELEKENEKLLKMVGKLQMENAAMKTVIRKKY</sequence>
<comment type="caution">
    <text evidence="1">The sequence shown here is derived from an EMBL/GenBank/DDBJ whole genome shotgun (WGS) entry which is preliminary data.</text>
</comment>
<protein>
    <recommendedName>
        <fullName evidence="3">Transposase</fullName>
    </recommendedName>
</protein>
<organism evidence="1 2">
    <name type="scientific">Deinococcus roseus</name>
    <dbReference type="NCBI Taxonomy" id="392414"/>
    <lineage>
        <taxon>Bacteria</taxon>
        <taxon>Thermotogati</taxon>
        <taxon>Deinococcota</taxon>
        <taxon>Deinococci</taxon>
        <taxon>Deinococcales</taxon>
        <taxon>Deinococcaceae</taxon>
        <taxon>Deinococcus</taxon>
    </lineage>
</organism>
<dbReference type="InterPro" id="IPR002514">
    <property type="entry name" value="Transposase_8"/>
</dbReference>
<gene>
    <name evidence="1" type="ORF">GCM10008938_46810</name>
</gene>
<evidence type="ECO:0000313" key="2">
    <source>
        <dbReference type="Proteomes" id="UP000632222"/>
    </source>
</evidence>